<dbReference type="SUPFAM" id="SSF55347">
    <property type="entry name" value="Glyceraldehyde-3-phosphate dehydrogenase-like, C-terminal domain"/>
    <property type="match status" value="1"/>
</dbReference>
<dbReference type="SUPFAM" id="SSF51735">
    <property type="entry name" value="NAD(P)-binding Rossmann-fold domains"/>
    <property type="match status" value="1"/>
</dbReference>
<dbReference type="PANTHER" id="PTHR43708:SF5">
    <property type="entry name" value="CONSERVED EXPRESSED OXIDOREDUCTASE (EUROFUNG)-RELATED"/>
    <property type="match status" value="1"/>
</dbReference>
<feature type="domain" description="GFO/IDH/MocA-like oxidoreductase" evidence="4">
    <location>
        <begin position="137"/>
        <end position="257"/>
    </location>
</feature>
<dbReference type="InterPro" id="IPR000683">
    <property type="entry name" value="Gfo/Idh/MocA-like_OxRdtase_N"/>
</dbReference>
<dbReference type="Gene3D" id="3.30.360.10">
    <property type="entry name" value="Dihydrodipicolinate Reductase, domain 2"/>
    <property type="match status" value="1"/>
</dbReference>
<dbReference type="InterPro" id="IPR036291">
    <property type="entry name" value="NAD(P)-bd_dom_sf"/>
</dbReference>
<dbReference type="STRING" id="1434072.SAMN05216210_0335"/>
<protein>
    <submittedName>
        <fullName evidence="5">Predicted dehydrogenase</fullName>
    </submittedName>
</protein>
<dbReference type="PANTHER" id="PTHR43708">
    <property type="entry name" value="CONSERVED EXPRESSED OXIDOREDUCTASE (EUROFUNG)"/>
    <property type="match status" value="1"/>
</dbReference>
<dbReference type="Pfam" id="PF22725">
    <property type="entry name" value="GFO_IDH_MocA_C3"/>
    <property type="match status" value="1"/>
</dbReference>
<evidence type="ECO:0000313" key="5">
    <source>
        <dbReference type="EMBL" id="SDT90117.1"/>
    </source>
</evidence>
<dbReference type="OrthoDB" id="9781031at2"/>
<dbReference type="GO" id="GO:0016491">
    <property type="term" value="F:oxidoreductase activity"/>
    <property type="evidence" value="ECO:0007669"/>
    <property type="project" value="UniProtKB-KW"/>
</dbReference>
<dbReference type="Pfam" id="PF01408">
    <property type="entry name" value="GFO_IDH_MocA"/>
    <property type="match status" value="1"/>
</dbReference>
<evidence type="ECO:0000256" key="2">
    <source>
        <dbReference type="ARBA" id="ARBA00023002"/>
    </source>
</evidence>
<reference evidence="6" key="1">
    <citation type="submission" date="2016-10" db="EMBL/GenBank/DDBJ databases">
        <authorList>
            <person name="Varghese N."/>
            <person name="Submissions S."/>
        </authorList>
    </citation>
    <scope>NUCLEOTIDE SEQUENCE [LARGE SCALE GENOMIC DNA]</scope>
    <source>
        <strain evidence="6">CECT 8338</strain>
    </source>
</reference>
<name>A0A1H2E4S6_9GAMM</name>
<dbReference type="GO" id="GO:0000166">
    <property type="term" value="F:nucleotide binding"/>
    <property type="evidence" value="ECO:0007669"/>
    <property type="project" value="InterPro"/>
</dbReference>
<accession>A0A1H2E4S6</accession>
<dbReference type="Gene3D" id="3.40.50.720">
    <property type="entry name" value="NAD(P)-binding Rossmann-like Domain"/>
    <property type="match status" value="1"/>
</dbReference>
<proteinExistence type="inferred from homology"/>
<dbReference type="EMBL" id="LT629787">
    <property type="protein sequence ID" value="SDT90117.1"/>
    <property type="molecule type" value="Genomic_DNA"/>
</dbReference>
<comment type="similarity">
    <text evidence="1">Belongs to the Gfo/Idh/MocA family.</text>
</comment>
<dbReference type="Proteomes" id="UP000243924">
    <property type="component" value="Chromosome I"/>
</dbReference>
<dbReference type="RefSeq" id="WP_092383498.1">
    <property type="nucleotide sequence ID" value="NZ_LT629787.1"/>
</dbReference>
<evidence type="ECO:0000313" key="6">
    <source>
        <dbReference type="Proteomes" id="UP000243924"/>
    </source>
</evidence>
<dbReference type="AlphaFoldDB" id="A0A1H2E4S6"/>
<keyword evidence="6" id="KW-1185">Reference proteome</keyword>
<evidence type="ECO:0000259" key="4">
    <source>
        <dbReference type="Pfam" id="PF22725"/>
    </source>
</evidence>
<dbReference type="InterPro" id="IPR051317">
    <property type="entry name" value="Gfo/Idh/MocA_oxidoreduct"/>
</dbReference>
<keyword evidence="2" id="KW-0560">Oxidoreductase</keyword>
<dbReference type="InterPro" id="IPR055170">
    <property type="entry name" value="GFO_IDH_MocA-like_dom"/>
</dbReference>
<evidence type="ECO:0000256" key="1">
    <source>
        <dbReference type="ARBA" id="ARBA00010928"/>
    </source>
</evidence>
<gene>
    <name evidence="5" type="ORF">SAMN05216210_0335</name>
</gene>
<evidence type="ECO:0000259" key="3">
    <source>
        <dbReference type="Pfam" id="PF01408"/>
    </source>
</evidence>
<sequence>MKHNTRKKTGVGLIGGGLVAYLHTLGIRSSNSAQLTAISSRSETRAKHMGLLVGVPHYQFADHHSMLSQPDVDLVIVGSPNGTHAEHAKESIAAGKAIVVEKPLTLTLADAAALVKLENDGAFIGYAENHIFAPIMVELRRQMERGVIGDVQRIESHFYNPPLPPGNWHASSSLAGGGALVDLGSHVIATFDWLLAEDQLKEVSSVTIEIDDQTGFDRRADAVMASSRGVDLTLSVGFGIDPLGCGYKVVGSTGTLEAKFMPEPQMLTLQRKGGDAVPISFNSWTEATLRGMFTRSGYAPQIDHFCAALSSATKPLLGAVEGERTLRWLAACYHCATTKRAVSLDTQLSDDSTPIAHMAL</sequence>
<feature type="domain" description="Gfo/Idh/MocA-like oxidoreductase N-terminal" evidence="3">
    <location>
        <begin position="11"/>
        <end position="119"/>
    </location>
</feature>
<organism evidence="5 6">
    <name type="scientific">Halopseudomonas salegens</name>
    <dbReference type="NCBI Taxonomy" id="1434072"/>
    <lineage>
        <taxon>Bacteria</taxon>
        <taxon>Pseudomonadati</taxon>
        <taxon>Pseudomonadota</taxon>
        <taxon>Gammaproteobacteria</taxon>
        <taxon>Pseudomonadales</taxon>
        <taxon>Pseudomonadaceae</taxon>
        <taxon>Halopseudomonas</taxon>
    </lineage>
</organism>